<comment type="caution">
    <text evidence="1">The sequence shown here is derived from an EMBL/GenBank/DDBJ whole genome shotgun (WGS) entry which is preliminary data.</text>
</comment>
<evidence type="ECO:0000313" key="1">
    <source>
        <dbReference type="EMBL" id="KII70828.1"/>
    </source>
</evidence>
<gene>
    <name evidence="1" type="ORF">RF11_01272</name>
</gene>
<sequence>MDADDDIVSDATSIIQARNGYSVFHHFLRLIFSSLPNGLTQMLDHALAICLKSQASRIQWPGLTIAYTIKSGFLETFPFSTTTGFIFGLQDITLSLNALKRYCDKDKSSVCRHSVSQPEWMLHKVITKSLVDVSHYRPGMVIIDSDNERVVIMDVAIKQNTIISSAMNEISNTTFPSPKI</sequence>
<accession>A0A0C2JN92</accession>
<dbReference type="AlphaFoldDB" id="A0A0C2JN92"/>
<keyword evidence="2" id="KW-1185">Reference proteome</keyword>
<organism evidence="1 2">
    <name type="scientific">Thelohanellus kitauei</name>
    <name type="common">Myxosporean</name>
    <dbReference type="NCBI Taxonomy" id="669202"/>
    <lineage>
        <taxon>Eukaryota</taxon>
        <taxon>Metazoa</taxon>
        <taxon>Cnidaria</taxon>
        <taxon>Myxozoa</taxon>
        <taxon>Myxosporea</taxon>
        <taxon>Bivalvulida</taxon>
        <taxon>Platysporina</taxon>
        <taxon>Myxobolidae</taxon>
        <taxon>Thelohanellus</taxon>
    </lineage>
</organism>
<evidence type="ECO:0000313" key="2">
    <source>
        <dbReference type="Proteomes" id="UP000031668"/>
    </source>
</evidence>
<protein>
    <submittedName>
        <fullName evidence="1">Uncharacterized protein</fullName>
    </submittedName>
</protein>
<reference evidence="1 2" key="1">
    <citation type="journal article" date="2014" name="Genome Biol. Evol.">
        <title>The genome of the myxosporean Thelohanellus kitauei shows adaptations to nutrient acquisition within its fish host.</title>
        <authorList>
            <person name="Yang Y."/>
            <person name="Xiong J."/>
            <person name="Zhou Z."/>
            <person name="Huo F."/>
            <person name="Miao W."/>
            <person name="Ran C."/>
            <person name="Liu Y."/>
            <person name="Zhang J."/>
            <person name="Feng J."/>
            <person name="Wang M."/>
            <person name="Wang M."/>
            <person name="Wang L."/>
            <person name="Yao B."/>
        </authorList>
    </citation>
    <scope>NUCLEOTIDE SEQUENCE [LARGE SCALE GENOMIC DNA]</scope>
    <source>
        <strain evidence="1">Wuqing</strain>
    </source>
</reference>
<dbReference type="Proteomes" id="UP000031668">
    <property type="component" value="Unassembled WGS sequence"/>
</dbReference>
<proteinExistence type="predicted"/>
<dbReference type="EMBL" id="JWZT01001958">
    <property type="protein sequence ID" value="KII70828.1"/>
    <property type="molecule type" value="Genomic_DNA"/>
</dbReference>
<name>A0A0C2JN92_THEKT</name>